<feature type="compositionally biased region" description="Acidic residues" evidence="9">
    <location>
        <begin position="172"/>
        <end position="184"/>
    </location>
</feature>
<feature type="compositionally biased region" description="Basic and acidic residues" evidence="9">
    <location>
        <begin position="219"/>
        <end position="233"/>
    </location>
</feature>
<dbReference type="Gene3D" id="1.20.990.10">
    <property type="entry name" value="NADPH-cytochrome p450 Reductase, Chain A, domain 3"/>
    <property type="match status" value="1"/>
</dbReference>
<name>A0A7S4INS5_9STRA</name>
<dbReference type="InterPro" id="IPR029039">
    <property type="entry name" value="Flavoprotein-like_sf"/>
</dbReference>
<evidence type="ECO:0000256" key="7">
    <source>
        <dbReference type="ARBA" id="ARBA00022857"/>
    </source>
</evidence>
<keyword evidence="4" id="KW-0285">Flavoprotein</keyword>
<keyword evidence="5" id="KW-0288">FMN</keyword>
<dbReference type="InterPro" id="IPR017927">
    <property type="entry name" value="FAD-bd_FR_type"/>
</dbReference>
<dbReference type="GO" id="GO:0050660">
    <property type="term" value="F:flavin adenine dinucleotide binding"/>
    <property type="evidence" value="ECO:0007669"/>
    <property type="project" value="TreeGrafter"/>
</dbReference>
<dbReference type="Gene3D" id="3.40.50.80">
    <property type="entry name" value="Nucleotide-binding domain of ferredoxin-NADP reductase (FNR) module"/>
    <property type="match status" value="1"/>
</dbReference>
<evidence type="ECO:0000259" key="11">
    <source>
        <dbReference type="PROSITE" id="PS51384"/>
    </source>
</evidence>
<gene>
    <name evidence="12" type="ORF">OAUR00152_LOCUS13511</name>
</gene>
<dbReference type="GO" id="GO:0050667">
    <property type="term" value="P:homocysteine metabolic process"/>
    <property type="evidence" value="ECO:0007669"/>
    <property type="project" value="TreeGrafter"/>
</dbReference>
<dbReference type="Pfam" id="PF00667">
    <property type="entry name" value="FAD_binding_1"/>
    <property type="match status" value="1"/>
</dbReference>
<dbReference type="PROSITE" id="PS50902">
    <property type="entry name" value="FLAVODOXIN_LIKE"/>
    <property type="match status" value="1"/>
</dbReference>
<feature type="compositionally biased region" description="Low complexity" evidence="9">
    <location>
        <begin position="200"/>
        <end position="212"/>
    </location>
</feature>
<dbReference type="SUPFAM" id="SSF52218">
    <property type="entry name" value="Flavoproteins"/>
    <property type="match status" value="1"/>
</dbReference>
<dbReference type="PANTHER" id="PTHR19384">
    <property type="entry name" value="NITRIC OXIDE SYNTHASE-RELATED"/>
    <property type="match status" value="1"/>
</dbReference>
<keyword evidence="6" id="KW-0274">FAD</keyword>
<evidence type="ECO:0000256" key="5">
    <source>
        <dbReference type="ARBA" id="ARBA00022643"/>
    </source>
</evidence>
<evidence type="ECO:0000313" key="12">
    <source>
        <dbReference type="EMBL" id="CAE2235131.1"/>
    </source>
</evidence>
<evidence type="ECO:0000256" key="2">
    <source>
        <dbReference type="ARBA" id="ARBA00001974"/>
    </source>
</evidence>
<dbReference type="InterPro" id="IPR039261">
    <property type="entry name" value="FNR_nucleotide-bd"/>
</dbReference>
<feature type="region of interest" description="Disordered" evidence="9">
    <location>
        <begin position="169"/>
        <end position="234"/>
    </location>
</feature>
<sequence length="884" mass="94222">MAPLFVLYGSATGNAEHIAKDLASKYPALGTGLFDSVVCAELDQFKRKKCLDVWKDPPSSCSKHGLVVVSSTTGNGDPPENANRFVRHIKRKTTPADQLQHVAYAVLGLGDTNYDQFCGVGKLIDRKLGDIGGTRAMKVGMADEATGLEDTVEPWCEKVFVELERACRGEAEGDGEGDAADPAEEEKKSESPAPVPASAPAPSGAAPTATAADLPQVAAEKKDAAPLPPKEEPSSVGVALVKSLLGLPPSESLPSVSPECLPSLGPSLSSCELVAHNHDHEADETIPQDLDRMTLSTASTTAAHYNLKHPYSSKVLGARYLTATDVGAARKAVEALATVAKEGTDGEEQSPKYGADGLASDPASDSRLEAALGCFDAAFSLSGSGDRSQYDRNGKRVLELTFSLPDDFTLEYSPGDSIGLIVPNSVASVSYVLDLLEKEHSIKRTDKVKVDGDEPVTVDEAVRHRIDLDTPLAARGMAQARRTLCALANFVAESEEEASALRLLCSKTPGGEALYAKYVDAQRITPVDVLRDFPSSRAGATLHNLLAALPGQVPPRYYSVSSSPLAEGGTHQLTVAFSVVDYLTPELDGGKGRRRVGGVATRYLEALCSPLLAGGGGDDAAGTIAAPAVRIFPKPTQEFRLPPSSSLHSPLILIGPGTGVAPFLGFLSHLRALKNKEEEAREEAARAARSAAEGTWRGGFDLDEDEVRVGEGDAGGLIPAADYRSKKKADGSAKAGANAKEGEMEDEEKVPLVELYFGCRHKSHDWLYRPEMEDFVGDGTLSSLRAVFSREGTEMAPGGDGRKLKYVQDAMRYDKSCRRRFVEAVHERRGRVYVCGDGNDMARDVQEAVVDVLAQDALGGDAQKGREYLKEMKEGGRFVLDIWS</sequence>
<organism evidence="12">
    <name type="scientific">Odontella aurita</name>
    <dbReference type="NCBI Taxonomy" id="265563"/>
    <lineage>
        <taxon>Eukaryota</taxon>
        <taxon>Sar</taxon>
        <taxon>Stramenopiles</taxon>
        <taxon>Ochrophyta</taxon>
        <taxon>Bacillariophyta</taxon>
        <taxon>Mediophyceae</taxon>
        <taxon>Biddulphiophycidae</taxon>
        <taxon>Eupodiscales</taxon>
        <taxon>Odontellaceae</taxon>
        <taxon>Odontella</taxon>
    </lineage>
</organism>
<dbReference type="PRINTS" id="PR00369">
    <property type="entry name" value="FLAVODOXIN"/>
</dbReference>
<keyword evidence="7" id="KW-0521">NADP</keyword>
<feature type="domain" description="Flavodoxin-like" evidence="10">
    <location>
        <begin position="4"/>
        <end position="160"/>
    </location>
</feature>
<dbReference type="GO" id="GO:0010181">
    <property type="term" value="F:FMN binding"/>
    <property type="evidence" value="ECO:0007669"/>
    <property type="project" value="InterPro"/>
</dbReference>
<evidence type="ECO:0000259" key="10">
    <source>
        <dbReference type="PROSITE" id="PS50902"/>
    </source>
</evidence>
<evidence type="ECO:0000256" key="4">
    <source>
        <dbReference type="ARBA" id="ARBA00022630"/>
    </source>
</evidence>
<dbReference type="PRINTS" id="PR00371">
    <property type="entry name" value="FPNCR"/>
</dbReference>
<evidence type="ECO:0000256" key="9">
    <source>
        <dbReference type="SAM" id="MobiDB-lite"/>
    </source>
</evidence>
<dbReference type="InterPro" id="IPR001709">
    <property type="entry name" value="Flavoprot_Pyr_Nucl_cyt_Rdtase"/>
</dbReference>
<evidence type="ECO:0000256" key="8">
    <source>
        <dbReference type="ARBA" id="ARBA00023002"/>
    </source>
</evidence>
<dbReference type="PROSITE" id="PS51384">
    <property type="entry name" value="FAD_FR"/>
    <property type="match status" value="1"/>
</dbReference>
<comment type="cofactor">
    <cofactor evidence="1">
        <name>FMN</name>
        <dbReference type="ChEBI" id="CHEBI:58210"/>
    </cofactor>
</comment>
<dbReference type="Gene3D" id="2.40.30.10">
    <property type="entry name" value="Translation factors"/>
    <property type="match status" value="1"/>
</dbReference>
<feature type="domain" description="FAD-binding FR-type" evidence="11">
    <location>
        <begin position="374"/>
        <end position="642"/>
    </location>
</feature>
<dbReference type="InterPro" id="IPR001094">
    <property type="entry name" value="Flavdoxin-like"/>
</dbReference>
<dbReference type="GO" id="GO:0030586">
    <property type="term" value="F:[methionine synthase] reductase (NADPH) activity"/>
    <property type="evidence" value="ECO:0007669"/>
    <property type="project" value="TreeGrafter"/>
</dbReference>
<dbReference type="EMBL" id="HBKQ01019998">
    <property type="protein sequence ID" value="CAE2235131.1"/>
    <property type="molecule type" value="Transcribed_RNA"/>
</dbReference>
<keyword evidence="3" id="KW-0028">Amino-acid biosynthesis</keyword>
<dbReference type="Pfam" id="PF00258">
    <property type="entry name" value="Flavodoxin_1"/>
    <property type="match status" value="1"/>
</dbReference>
<dbReference type="PANTHER" id="PTHR19384:SF84">
    <property type="entry name" value="METHIONINE SYNTHASE REDUCTASE"/>
    <property type="match status" value="1"/>
</dbReference>
<dbReference type="GO" id="GO:0005829">
    <property type="term" value="C:cytosol"/>
    <property type="evidence" value="ECO:0007669"/>
    <property type="project" value="TreeGrafter"/>
</dbReference>
<dbReference type="InterPro" id="IPR003097">
    <property type="entry name" value="CysJ-like_FAD-binding"/>
</dbReference>
<dbReference type="SUPFAM" id="SSF52343">
    <property type="entry name" value="Ferredoxin reductase-like, C-terminal NADP-linked domain"/>
    <property type="match status" value="2"/>
</dbReference>
<evidence type="ECO:0000256" key="3">
    <source>
        <dbReference type="ARBA" id="ARBA00022605"/>
    </source>
</evidence>
<dbReference type="Gene3D" id="3.40.50.360">
    <property type="match status" value="1"/>
</dbReference>
<evidence type="ECO:0008006" key="13">
    <source>
        <dbReference type="Google" id="ProtNLM"/>
    </source>
</evidence>
<protein>
    <recommendedName>
        <fullName evidence="13">Flavodoxin-like domain-containing protein</fullName>
    </recommendedName>
</protein>
<dbReference type="InterPro" id="IPR023173">
    <property type="entry name" value="NADPH_Cyt_P450_Rdtase_alpha"/>
</dbReference>
<evidence type="ECO:0000256" key="1">
    <source>
        <dbReference type="ARBA" id="ARBA00001917"/>
    </source>
</evidence>
<dbReference type="AlphaFoldDB" id="A0A7S4INS5"/>
<keyword evidence="8" id="KW-0560">Oxidoreductase</keyword>
<reference evidence="12" key="1">
    <citation type="submission" date="2021-01" db="EMBL/GenBank/DDBJ databases">
        <authorList>
            <person name="Corre E."/>
            <person name="Pelletier E."/>
            <person name="Niang G."/>
            <person name="Scheremetjew M."/>
            <person name="Finn R."/>
            <person name="Kale V."/>
            <person name="Holt S."/>
            <person name="Cochrane G."/>
            <person name="Meng A."/>
            <person name="Brown T."/>
            <person name="Cohen L."/>
        </authorList>
    </citation>
    <scope>NUCLEOTIDE SEQUENCE</scope>
    <source>
        <strain evidence="12">Isolate 1302-5</strain>
    </source>
</reference>
<dbReference type="GO" id="GO:0009086">
    <property type="term" value="P:methionine biosynthetic process"/>
    <property type="evidence" value="ECO:0007669"/>
    <property type="project" value="TreeGrafter"/>
</dbReference>
<dbReference type="InterPro" id="IPR017938">
    <property type="entry name" value="Riboflavin_synthase-like_b-brl"/>
</dbReference>
<feature type="region of interest" description="Disordered" evidence="9">
    <location>
        <begin position="340"/>
        <end position="361"/>
    </location>
</feature>
<accession>A0A7S4INS5</accession>
<comment type="cofactor">
    <cofactor evidence="2">
        <name>FAD</name>
        <dbReference type="ChEBI" id="CHEBI:57692"/>
    </cofactor>
</comment>
<proteinExistence type="predicted"/>
<dbReference type="InterPro" id="IPR008254">
    <property type="entry name" value="Flavodoxin/NO_synth"/>
</dbReference>
<dbReference type="SUPFAM" id="SSF63380">
    <property type="entry name" value="Riboflavin synthase domain-like"/>
    <property type="match status" value="1"/>
</dbReference>
<evidence type="ECO:0000256" key="6">
    <source>
        <dbReference type="ARBA" id="ARBA00022827"/>
    </source>
</evidence>